<comment type="subcellular location">
    <subcellularLocation>
        <location evidence="1">Cell membrane</location>
        <topology evidence="1">Multi-pass membrane protein</topology>
    </subcellularLocation>
</comment>
<keyword evidence="7 9" id="KW-0472">Membrane</keyword>
<dbReference type="GO" id="GO:0050897">
    <property type="term" value="F:cobalt ion binding"/>
    <property type="evidence" value="ECO:0007669"/>
    <property type="project" value="TreeGrafter"/>
</dbReference>
<dbReference type="SUPFAM" id="SSF143865">
    <property type="entry name" value="CorA soluble domain-like"/>
    <property type="match status" value="1"/>
</dbReference>
<dbReference type="OrthoDB" id="165352at2759"/>
<evidence type="ECO:0000256" key="8">
    <source>
        <dbReference type="SAM" id="MobiDB-lite"/>
    </source>
</evidence>
<protein>
    <submittedName>
        <fullName evidence="10">Cobalt/magnesium transport protein CorA</fullName>
    </submittedName>
</protein>
<keyword evidence="4" id="KW-1003">Cell membrane</keyword>
<dbReference type="InterPro" id="IPR002523">
    <property type="entry name" value="MgTranspt_CorA/ZnTranspt_ZntB"/>
</dbReference>
<accession>A0A8T9BIJ4</accession>
<evidence type="ECO:0000256" key="9">
    <source>
        <dbReference type="SAM" id="Phobius"/>
    </source>
</evidence>
<dbReference type="SUPFAM" id="SSF144083">
    <property type="entry name" value="Magnesium transport protein CorA, transmembrane region"/>
    <property type="match status" value="1"/>
</dbReference>
<feature type="compositionally biased region" description="Low complexity" evidence="8">
    <location>
        <begin position="13"/>
        <end position="23"/>
    </location>
</feature>
<gene>
    <name evidence="10" type="primary">corA</name>
    <name evidence="10" type="ORF">LARI1_G004025</name>
</gene>
<organism evidence="10 11">
    <name type="scientific">Lachnellula arida</name>
    <dbReference type="NCBI Taxonomy" id="1316785"/>
    <lineage>
        <taxon>Eukaryota</taxon>
        <taxon>Fungi</taxon>
        <taxon>Dikarya</taxon>
        <taxon>Ascomycota</taxon>
        <taxon>Pezizomycotina</taxon>
        <taxon>Leotiomycetes</taxon>
        <taxon>Helotiales</taxon>
        <taxon>Lachnaceae</taxon>
        <taxon>Lachnellula</taxon>
    </lineage>
</organism>
<keyword evidence="11" id="KW-1185">Reference proteome</keyword>
<evidence type="ECO:0000256" key="2">
    <source>
        <dbReference type="ARBA" id="ARBA00009765"/>
    </source>
</evidence>
<dbReference type="AlphaFoldDB" id="A0A8T9BIJ4"/>
<evidence type="ECO:0000313" key="11">
    <source>
        <dbReference type="Proteomes" id="UP000469559"/>
    </source>
</evidence>
<comment type="similarity">
    <text evidence="2">Belongs to the CorA metal ion transporter (MIT) (TC 1.A.35) family.</text>
</comment>
<feature type="transmembrane region" description="Helical" evidence="9">
    <location>
        <begin position="524"/>
        <end position="550"/>
    </location>
</feature>
<sequence>MADKNIVAKDFQPSSTVSSPTRSTHFDLEAEAGLSPSSRPPRQSEARSEGSGSNLGSSPFSKRRPTRSNTVKTFASIDASTTRPNWHPGQEPGLDPSKPNGGRSQIPTLHEECQITVVDFSENNMVMHDFGNEELIKFLEKGQESWIECRWINVNGLSWDVIGALGKHKRLHRLAIEDMLNTHNRTKADCDDDDSDSDSDSDDGKVGYFRGRVVNFFRKAFSGSKTKEKYDEKQREATLVAGVHDPTKGYVTGHTEGTPGASMQKLKTLQRYHGGPNQERMSYMEAHSPLTKKKLAVSAEQVSIFLTADNTIVSFFEQSADDIEIPILNRLSTPDTLIRRSCDASMICQAIVDAIIDLAIPVTTAYQDVIGELELDVLTEPSIKQSKLLYCITSEITMMRNVVNPIINLINALRDHKSASVISEVGGRGDIKSTPAGVKISPMAQTYLGDVEDHIILMTESLDQMRRSCDNMIDLIFNTISAYQNESMKQLTVVTIIFLPLTFITGYFGMNIVDFPAINHSESYFWIIALPVAFGTTVFLMRDILTWWFIKVVQRRGISRSRKTRLHKEAASKRSS</sequence>
<evidence type="ECO:0000256" key="1">
    <source>
        <dbReference type="ARBA" id="ARBA00004651"/>
    </source>
</evidence>
<dbReference type="PANTHER" id="PTHR46494:SF1">
    <property type="entry name" value="CORA FAMILY METAL ION TRANSPORTER (EUROFUNG)"/>
    <property type="match status" value="1"/>
</dbReference>
<feature type="compositionally biased region" description="Polar residues" evidence="8">
    <location>
        <begin position="50"/>
        <end position="60"/>
    </location>
</feature>
<feature type="compositionally biased region" description="Polar residues" evidence="8">
    <location>
        <begin position="67"/>
        <end position="84"/>
    </location>
</feature>
<feature type="region of interest" description="Disordered" evidence="8">
    <location>
        <begin position="1"/>
        <end position="106"/>
    </location>
</feature>
<dbReference type="Pfam" id="PF01544">
    <property type="entry name" value="CorA"/>
    <property type="match status" value="1"/>
</dbReference>
<keyword evidence="5 9" id="KW-0812">Transmembrane</keyword>
<dbReference type="EMBL" id="QGMF01000189">
    <property type="protein sequence ID" value="TVY18209.1"/>
    <property type="molecule type" value="Genomic_DNA"/>
</dbReference>
<dbReference type="Gene3D" id="1.20.58.340">
    <property type="entry name" value="Magnesium transport protein CorA, transmembrane region"/>
    <property type="match status" value="2"/>
</dbReference>
<evidence type="ECO:0000256" key="4">
    <source>
        <dbReference type="ARBA" id="ARBA00022475"/>
    </source>
</evidence>
<evidence type="ECO:0000256" key="5">
    <source>
        <dbReference type="ARBA" id="ARBA00022692"/>
    </source>
</evidence>
<proteinExistence type="inferred from homology"/>
<dbReference type="GO" id="GO:0015095">
    <property type="term" value="F:magnesium ion transmembrane transporter activity"/>
    <property type="evidence" value="ECO:0007669"/>
    <property type="project" value="TreeGrafter"/>
</dbReference>
<reference evidence="10 11" key="1">
    <citation type="submission" date="2018-05" db="EMBL/GenBank/DDBJ databases">
        <title>Whole genome sequencing for identification of molecular markers to develop diagnostic detection tools for the regulated plant pathogen Lachnellula willkommii.</title>
        <authorList>
            <person name="Giroux E."/>
            <person name="Bilodeau G."/>
        </authorList>
    </citation>
    <scope>NUCLEOTIDE SEQUENCE [LARGE SCALE GENOMIC DNA]</scope>
    <source>
        <strain evidence="10 11">CBS 203.66</strain>
    </source>
</reference>
<dbReference type="GO" id="GO:0015087">
    <property type="term" value="F:cobalt ion transmembrane transporter activity"/>
    <property type="evidence" value="ECO:0007669"/>
    <property type="project" value="TreeGrafter"/>
</dbReference>
<comment type="caution">
    <text evidence="10">The sequence shown here is derived from an EMBL/GenBank/DDBJ whole genome shotgun (WGS) entry which is preliminary data.</text>
</comment>
<keyword evidence="6 9" id="KW-1133">Transmembrane helix</keyword>
<evidence type="ECO:0000256" key="7">
    <source>
        <dbReference type="ARBA" id="ARBA00023136"/>
    </source>
</evidence>
<evidence type="ECO:0000256" key="3">
    <source>
        <dbReference type="ARBA" id="ARBA00022448"/>
    </source>
</evidence>
<dbReference type="GO" id="GO:0005886">
    <property type="term" value="C:plasma membrane"/>
    <property type="evidence" value="ECO:0007669"/>
    <property type="project" value="UniProtKB-SubCell"/>
</dbReference>
<name>A0A8T9BIJ4_9HELO</name>
<feature type="transmembrane region" description="Helical" evidence="9">
    <location>
        <begin position="491"/>
        <end position="512"/>
    </location>
</feature>
<dbReference type="InterPro" id="IPR045861">
    <property type="entry name" value="CorA_cytoplasmic_dom"/>
</dbReference>
<dbReference type="InterPro" id="IPR045863">
    <property type="entry name" value="CorA_TM1_TM2"/>
</dbReference>
<evidence type="ECO:0000256" key="6">
    <source>
        <dbReference type="ARBA" id="ARBA00022989"/>
    </source>
</evidence>
<dbReference type="Gene3D" id="3.30.460.20">
    <property type="entry name" value="CorA soluble domain-like"/>
    <property type="match status" value="1"/>
</dbReference>
<keyword evidence="3" id="KW-0813">Transport</keyword>
<dbReference type="PANTHER" id="PTHR46494">
    <property type="entry name" value="CORA FAMILY METAL ION TRANSPORTER (EUROFUNG)"/>
    <property type="match status" value="1"/>
</dbReference>
<evidence type="ECO:0000313" key="10">
    <source>
        <dbReference type="EMBL" id="TVY18209.1"/>
    </source>
</evidence>
<dbReference type="Proteomes" id="UP000469559">
    <property type="component" value="Unassembled WGS sequence"/>
</dbReference>
<dbReference type="GO" id="GO:0000287">
    <property type="term" value="F:magnesium ion binding"/>
    <property type="evidence" value="ECO:0007669"/>
    <property type="project" value="TreeGrafter"/>
</dbReference>